<reference evidence="10 11" key="2">
    <citation type="submission" date="2017-04" db="EMBL/GenBank/DDBJ databases">
        <title>CpG methylation of centromeres and impact of large insertions on vertebrate speciation.</title>
        <authorList>
            <person name="Ichikawa K."/>
            <person name="Yoshimura J."/>
            <person name="Morishita S."/>
        </authorList>
    </citation>
    <scope>NUCLEOTIDE SEQUENCE</scope>
    <source>
        <strain evidence="10 11">HNI</strain>
    </source>
</reference>
<dbReference type="Pfam" id="PF06098">
    <property type="entry name" value="Radial_spoke_3"/>
    <property type="match status" value="1"/>
</dbReference>
<accession>A0A3P9KUU3</accession>
<reference evidence="10" key="4">
    <citation type="submission" date="2025-09" db="UniProtKB">
        <authorList>
            <consortium name="Ensembl"/>
        </authorList>
    </citation>
    <scope>IDENTIFICATION</scope>
    <source>
        <strain evidence="10">HNI</strain>
    </source>
</reference>
<evidence type="ECO:0000256" key="1">
    <source>
        <dbReference type="ARBA" id="ARBA00004611"/>
    </source>
</evidence>
<keyword evidence="7" id="KW-0206">Cytoskeleton</keyword>
<organism evidence="10 11">
    <name type="scientific">Oryzias latipes</name>
    <name type="common">Japanese rice fish</name>
    <name type="synonym">Japanese killifish</name>
    <dbReference type="NCBI Taxonomy" id="8090"/>
    <lineage>
        <taxon>Eukaryota</taxon>
        <taxon>Metazoa</taxon>
        <taxon>Chordata</taxon>
        <taxon>Craniata</taxon>
        <taxon>Vertebrata</taxon>
        <taxon>Euteleostomi</taxon>
        <taxon>Actinopterygii</taxon>
        <taxon>Neopterygii</taxon>
        <taxon>Teleostei</taxon>
        <taxon>Neoteleostei</taxon>
        <taxon>Acanthomorphata</taxon>
        <taxon>Ovalentaria</taxon>
        <taxon>Atherinomorphae</taxon>
        <taxon>Beloniformes</taxon>
        <taxon>Adrianichthyidae</taxon>
        <taxon>Oryziinae</taxon>
        <taxon>Oryzias</taxon>
    </lineage>
</organism>
<keyword evidence="3" id="KW-0963">Cytoplasm</keyword>
<keyword evidence="6" id="KW-0969">Cilium</keyword>
<evidence type="ECO:0000256" key="2">
    <source>
        <dbReference type="ARBA" id="ARBA00006737"/>
    </source>
</evidence>
<evidence type="ECO:0000256" key="6">
    <source>
        <dbReference type="ARBA" id="ARBA00023069"/>
    </source>
</evidence>
<proteinExistence type="inferred from homology"/>
<dbReference type="Proteomes" id="UP000265180">
    <property type="component" value="Chromosome 22"/>
</dbReference>
<evidence type="ECO:0000256" key="5">
    <source>
        <dbReference type="ARBA" id="ARBA00022846"/>
    </source>
</evidence>
<reference evidence="10" key="3">
    <citation type="submission" date="2025-08" db="UniProtKB">
        <authorList>
            <consortium name="Ensembl"/>
        </authorList>
    </citation>
    <scope>IDENTIFICATION</scope>
    <source>
        <strain evidence="10">HNI</strain>
    </source>
</reference>
<evidence type="ECO:0000256" key="8">
    <source>
        <dbReference type="ARBA" id="ARBA00023273"/>
    </source>
</evidence>
<evidence type="ECO:0000313" key="10">
    <source>
        <dbReference type="Ensembl" id="ENSORLP00020012245.1"/>
    </source>
</evidence>
<evidence type="ECO:0000256" key="7">
    <source>
        <dbReference type="ARBA" id="ARBA00023212"/>
    </source>
</evidence>
<keyword evidence="5" id="KW-0282">Flagellum</keyword>
<dbReference type="Ensembl" id="ENSORLT00020019347.1">
    <property type="protein sequence ID" value="ENSORLP00020012245.1"/>
    <property type="gene ID" value="ENSORLG00020013173.1"/>
</dbReference>
<dbReference type="AlphaFoldDB" id="A0A3P9KUU3"/>
<reference key="1">
    <citation type="journal article" date="2007" name="Nature">
        <title>The medaka draft genome and insights into vertebrate genome evolution.</title>
        <authorList>
            <person name="Kasahara M."/>
            <person name="Naruse K."/>
            <person name="Sasaki S."/>
            <person name="Nakatani Y."/>
            <person name="Qu W."/>
            <person name="Ahsan B."/>
            <person name="Yamada T."/>
            <person name="Nagayasu Y."/>
            <person name="Doi K."/>
            <person name="Kasai Y."/>
            <person name="Jindo T."/>
            <person name="Kobayashi D."/>
            <person name="Shimada A."/>
            <person name="Toyoda A."/>
            <person name="Kuroki Y."/>
            <person name="Fujiyama A."/>
            <person name="Sasaki T."/>
            <person name="Shimizu A."/>
            <person name="Asakawa S."/>
            <person name="Shimizu N."/>
            <person name="Hashimoto S."/>
            <person name="Yang J."/>
            <person name="Lee Y."/>
            <person name="Matsushima K."/>
            <person name="Sugano S."/>
            <person name="Sakaizumi M."/>
            <person name="Narita T."/>
            <person name="Ohishi K."/>
            <person name="Haga S."/>
            <person name="Ohta F."/>
            <person name="Nomoto H."/>
            <person name="Nogata K."/>
            <person name="Morishita T."/>
            <person name="Endo T."/>
            <person name="Shin-I T."/>
            <person name="Takeda H."/>
            <person name="Morishita S."/>
            <person name="Kohara Y."/>
        </authorList>
    </citation>
    <scope>NUCLEOTIDE SEQUENCE [LARGE SCALE GENOMIC DNA]</scope>
    <source>
        <strain>Hd-rR</strain>
    </source>
</reference>
<sequence length="316" mass="36616">MQQKHGNIMRDPRVFRGIASSQPLKFAVSPVLFMSLSEEPTTRAVGPKQVRRKLRARTPEAVQGRKHVNVQTESYLEELSDIPEVKETECQTDAFLDRPETPIFLAAKTGKDAATQIYEGDLFDFEEEVQPILEILVGKTLEQSLLEVMEEEELAALMAQQRAFLERRNNELPEVHRLQEQERRRREERERRMAEQRRALEEEQEVAEKIAARALTQQQLADLVPSVLASLRREGYFYDPVERDVETHFFPRLMDDVESILQKNCRARELLDGQTLCFICWSLWFGNLVCFWFSNLECGCECCSSDLFVGQRGLTT</sequence>
<evidence type="ECO:0000256" key="3">
    <source>
        <dbReference type="ARBA" id="ARBA00022490"/>
    </source>
</evidence>
<keyword evidence="4" id="KW-0597">Phosphoprotein</keyword>
<name>A0A3P9KUU3_ORYLA</name>
<evidence type="ECO:0000313" key="11">
    <source>
        <dbReference type="Proteomes" id="UP000265180"/>
    </source>
</evidence>
<evidence type="ECO:0000256" key="4">
    <source>
        <dbReference type="ARBA" id="ARBA00022553"/>
    </source>
</evidence>
<feature type="coiled-coil region" evidence="9">
    <location>
        <begin position="177"/>
        <end position="217"/>
    </location>
</feature>
<evidence type="ECO:0000256" key="9">
    <source>
        <dbReference type="SAM" id="Coils"/>
    </source>
</evidence>
<dbReference type="PANTHER" id="PTHR21648:SF0">
    <property type="entry name" value="RADIAL SPOKE HEAD PROTEIN 3 HOMOLOG"/>
    <property type="match status" value="1"/>
</dbReference>
<comment type="subcellular location">
    <subcellularLocation>
        <location evidence="1">Cytoplasm</location>
        <location evidence="1">Cytoskeleton</location>
        <location evidence="1">Flagellum axoneme</location>
    </subcellularLocation>
</comment>
<dbReference type="PANTHER" id="PTHR21648">
    <property type="entry name" value="FLAGELLAR RADIAL SPOKE PROTEIN 3"/>
    <property type="match status" value="1"/>
</dbReference>
<comment type="similarity">
    <text evidence="2">Belongs to the flagellar radial spoke RSP3 family.</text>
</comment>
<keyword evidence="8" id="KW-0966">Cell projection</keyword>
<protein>
    <submittedName>
        <fullName evidence="10">Radial spoke head 3</fullName>
    </submittedName>
</protein>
<keyword evidence="9" id="KW-0175">Coiled coil</keyword>
<dbReference type="InterPro" id="IPR009290">
    <property type="entry name" value="Radial_spoke_3"/>
</dbReference>